<keyword evidence="7" id="KW-0256">Endoplasmic reticulum</keyword>
<keyword evidence="6" id="KW-0479">Metal-binding</keyword>
<evidence type="ECO:0000256" key="3">
    <source>
        <dbReference type="ARBA" id="ARBA00004406"/>
    </source>
</evidence>
<evidence type="ECO:0000256" key="7">
    <source>
        <dbReference type="ARBA" id="ARBA00022824"/>
    </source>
</evidence>
<dbReference type="GO" id="GO:0005789">
    <property type="term" value="C:endoplasmic reticulum membrane"/>
    <property type="evidence" value="ECO:0007669"/>
    <property type="project" value="UniProtKB-SubCell"/>
</dbReference>
<evidence type="ECO:0000256" key="9">
    <source>
        <dbReference type="ARBA" id="ARBA00023002"/>
    </source>
</evidence>
<evidence type="ECO:0000256" key="12">
    <source>
        <dbReference type="ARBA" id="ARBA00023136"/>
    </source>
</evidence>
<keyword evidence="12" id="KW-0472">Membrane</keyword>
<dbReference type="InterPro" id="IPR050182">
    <property type="entry name" value="Cytochrome_P450_fam2"/>
</dbReference>
<keyword evidence="9" id="KW-0560">Oxidoreductase</keyword>
<keyword evidence="5" id="KW-0349">Heme</keyword>
<dbReference type="PANTHER" id="PTHR24300">
    <property type="entry name" value="CYTOCHROME P450 508A4-RELATED"/>
    <property type="match status" value="1"/>
</dbReference>
<gene>
    <name evidence="13" type="ORF">CGI_10014202</name>
</gene>
<dbReference type="AlphaFoldDB" id="K1QW52"/>
<evidence type="ECO:0000313" key="13">
    <source>
        <dbReference type="EMBL" id="EKC33180.1"/>
    </source>
</evidence>
<dbReference type="InParanoid" id="K1QW52"/>
<dbReference type="InterPro" id="IPR001128">
    <property type="entry name" value="Cyt_P450"/>
</dbReference>
<evidence type="ECO:0000256" key="1">
    <source>
        <dbReference type="ARBA" id="ARBA00001971"/>
    </source>
</evidence>
<evidence type="ECO:0000256" key="5">
    <source>
        <dbReference type="ARBA" id="ARBA00022617"/>
    </source>
</evidence>
<organism evidence="13">
    <name type="scientific">Magallana gigas</name>
    <name type="common">Pacific oyster</name>
    <name type="synonym">Crassostrea gigas</name>
    <dbReference type="NCBI Taxonomy" id="29159"/>
    <lineage>
        <taxon>Eukaryota</taxon>
        <taxon>Metazoa</taxon>
        <taxon>Spiralia</taxon>
        <taxon>Lophotrochozoa</taxon>
        <taxon>Mollusca</taxon>
        <taxon>Bivalvia</taxon>
        <taxon>Autobranchia</taxon>
        <taxon>Pteriomorphia</taxon>
        <taxon>Ostreida</taxon>
        <taxon>Ostreoidea</taxon>
        <taxon>Ostreidae</taxon>
        <taxon>Magallana</taxon>
    </lineage>
</organism>
<dbReference type="Pfam" id="PF00067">
    <property type="entry name" value="p450"/>
    <property type="match status" value="1"/>
</dbReference>
<keyword evidence="11" id="KW-0503">Monooxygenase</keyword>
<dbReference type="GO" id="GO:0004497">
    <property type="term" value="F:monooxygenase activity"/>
    <property type="evidence" value="ECO:0007669"/>
    <property type="project" value="UniProtKB-KW"/>
</dbReference>
<dbReference type="PRINTS" id="PR00463">
    <property type="entry name" value="EP450I"/>
</dbReference>
<reference evidence="13" key="1">
    <citation type="journal article" date="2012" name="Nature">
        <title>The oyster genome reveals stress adaptation and complexity of shell formation.</title>
        <authorList>
            <person name="Zhang G."/>
            <person name="Fang X."/>
            <person name="Guo X."/>
            <person name="Li L."/>
            <person name="Luo R."/>
            <person name="Xu F."/>
            <person name="Yang P."/>
            <person name="Zhang L."/>
            <person name="Wang X."/>
            <person name="Qi H."/>
            <person name="Xiong Z."/>
            <person name="Que H."/>
            <person name="Xie Y."/>
            <person name="Holland P.W."/>
            <person name="Paps J."/>
            <person name="Zhu Y."/>
            <person name="Wu F."/>
            <person name="Chen Y."/>
            <person name="Wang J."/>
            <person name="Peng C."/>
            <person name="Meng J."/>
            <person name="Yang L."/>
            <person name="Liu J."/>
            <person name="Wen B."/>
            <person name="Zhang N."/>
            <person name="Huang Z."/>
            <person name="Zhu Q."/>
            <person name="Feng Y."/>
            <person name="Mount A."/>
            <person name="Hedgecock D."/>
            <person name="Xu Z."/>
            <person name="Liu Y."/>
            <person name="Domazet-Loso T."/>
            <person name="Du Y."/>
            <person name="Sun X."/>
            <person name="Zhang S."/>
            <person name="Liu B."/>
            <person name="Cheng P."/>
            <person name="Jiang X."/>
            <person name="Li J."/>
            <person name="Fan D."/>
            <person name="Wang W."/>
            <person name="Fu W."/>
            <person name="Wang T."/>
            <person name="Wang B."/>
            <person name="Zhang J."/>
            <person name="Peng Z."/>
            <person name="Li Y."/>
            <person name="Li N."/>
            <person name="Wang J."/>
            <person name="Chen M."/>
            <person name="He Y."/>
            <person name="Tan F."/>
            <person name="Song X."/>
            <person name="Zheng Q."/>
            <person name="Huang R."/>
            <person name="Yang H."/>
            <person name="Du X."/>
            <person name="Chen L."/>
            <person name="Yang M."/>
            <person name="Gaffney P.M."/>
            <person name="Wang S."/>
            <person name="Luo L."/>
            <person name="She Z."/>
            <person name="Ming Y."/>
            <person name="Huang W."/>
            <person name="Zhang S."/>
            <person name="Huang B."/>
            <person name="Zhang Y."/>
            <person name="Qu T."/>
            <person name="Ni P."/>
            <person name="Miao G."/>
            <person name="Wang J."/>
            <person name="Wang Q."/>
            <person name="Steinberg C.E."/>
            <person name="Wang H."/>
            <person name="Li N."/>
            <person name="Qian L."/>
            <person name="Zhang G."/>
            <person name="Li Y."/>
            <person name="Yang H."/>
            <person name="Liu X."/>
            <person name="Wang J."/>
            <person name="Yin Y."/>
            <person name="Wang J."/>
        </authorList>
    </citation>
    <scope>NUCLEOTIDE SEQUENCE [LARGE SCALE GENOMIC DNA]</scope>
    <source>
        <strain evidence="13">05x7-T-G4-1.051#20</strain>
    </source>
</reference>
<keyword evidence="10" id="KW-0408">Iron</keyword>
<protein>
    <submittedName>
        <fullName evidence="13">Cytochrome P450 2B4</fullName>
    </submittedName>
</protein>
<dbReference type="InterPro" id="IPR036396">
    <property type="entry name" value="Cyt_P450_sf"/>
</dbReference>
<dbReference type="GO" id="GO:0020037">
    <property type="term" value="F:heme binding"/>
    <property type="evidence" value="ECO:0007669"/>
    <property type="project" value="InterPro"/>
</dbReference>
<keyword evidence="8" id="KW-0492">Microsome</keyword>
<comment type="cofactor">
    <cofactor evidence="1">
        <name>heme</name>
        <dbReference type="ChEBI" id="CHEBI:30413"/>
    </cofactor>
</comment>
<dbReference type="InterPro" id="IPR002401">
    <property type="entry name" value="Cyt_P450_E_grp-I"/>
</dbReference>
<dbReference type="GO" id="GO:0016705">
    <property type="term" value="F:oxidoreductase activity, acting on paired donors, with incorporation or reduction of molecular oxygen"/>
    <property type="evidence" value="ECO:0007669"/>
    <property type="project" value="InterPro"/>
</dbReference>
<comment type="subcellular location">
    <subcellularLocation>
        <location evidence="3">Endoplasmic reticulum membrane</location>
        <topology evidence="3">Peripheral membrane protein</topology>
    </subcellularLocation>
    <subcellularLocation>
        <location evidence="2">Microsome membrane</location>
        <topology evidence="2">Peripheral membrane protein</topology>
    </subcellularLocation>
</comment>
<dbReference type="HOGENOM" id="CLU_001570_22_0_1"/>
<evidence type="ECO:0000256" key="8">
    <source>
        <dbReference type="ARBA" id="ARBA00022848"/>
    </source>
</evidence>
<dbReference type="GO" id="GO:0005506">
    <property type="term" value="F:iron ion binding"/>
    <property type="evidence" value="ECO:0007669"/>
    <property type="project" value="InterPro"/>
</dbReference>
<evidence type="ECO:0000256" key="2">
    <source>
        <dbReference type="ARBA" id="ARBA00004174"/>
    </source>
</evidence>
<dbReference type="SUPFAM" id="SSF48264">
    <property type="entry name" value="Cytochrome P450"/>
    <property type="match status" value="1"/>
</dbReference>
<dbReference type="FunFam" id="1.10.630.10:FF:000238">
    <property type="entry name" value="Cytochrome P450 2A6"/>
    <property type="match status" value="1"/>
</dbReference>
<evidence type="ECO:0000256" key="10">
    <source>
        <dbReference type="ARBA" id="ARBA00023004"/>
    </source>
</evidence>
<sequence>MLSSLWTTGASLAKHIDLTTFLVITLLFLIALCVISTPRSDIPGPLALPFVGNLMFFLRVGTKQHEEYLRLYKTYGDIFRLFFGNRMLITICGYDTICDAFVRQGSVLSDRPAGLFHPGPGYEKSAPGVLFTSGGAWKRNRRFAMQTMRDIGMGKKRMDEVIADEASVLCADIALSNGIPIDNIRDLLGMSASNIVHYVLFGYRCNHDNERFLTIIKAAETIFKSPNIRYRILPKFVQNFLGTSQEERLRAQSDVSNYLKYQIEEHEKTFDRNNIRDLVDRFLTTIPPEEDSNQKLLRMYLMVLELFLAGTDTTATQLEWTILYMMGYPKVQERCYEEIEKVVGLNRSVYYSDRNTLPFVEATLLEVQRLSSICPRICLGETLTKTALFIIFANLIQKFKFCKASPDDELSFDGVTGQIRHPGPYRVRAEPRN</sequence>
<evidence type="ECO:0000256" key="4">
    <source>
        <dbReference type="ARBA" id="ARBA00010617"/>
    </source>
</evidence>
<accession>K1QW52</accession>
<name>K1QW52_MAGGI</name>
<evidence type="ECO:0000256" key="11">
    <source>
        <dbReference type="ARBA" id="ARBA00023033"/>
    </source>
</evidence>
<evidence type="ECO:0000256" key="6">
    <source>
        <dbReference type="ARBA" id="ARBA00022723"/>
    </source>
</evidence>
<dbReference type="PRINTS" id="PR00385">
    <property type="entry name" value="P450"/>
</dbReference>
<dbReference type="EMBL" id="JH816905">
    <property type="protein sequence ID" value="EKC33180.1"/>
    <property type="molecule type" value="Genomic_DNA"/>
</dbReference>
<dbReference type="Gene3D" id="1.10.630.10">
    <property type="entry name" value="Cytochrome P450"/>
    <property type="match status" value="2"/>
</dbReference>
<proteinExistence type="inferred from homology"/>
<comment type="similarity">
    <text evidence="4">Belongs to the cytochrome P450 family.</text>
</comment>